<dbReference type="InterPro" id="IPR032675">
    <property type="entry name" value="LRR_dom_sf"/>
</dbReference>
<feature type="domain" description="Disease resistance N-terminal" evidence="5">
    <location>
        <begin position="6"/>
        <end position="85"/>
    </location>
</feature>
<proteinExistence type="predicted"/>
<dbReference type="GeneID" id="115757599"/>
<dbReference type="OrthoDB" id="690341at2759"/>
<dbReference type="Pfam" id="PF18052">
    <property type="entry name" value="Rx_N"/>
    <property type="match status" value="1"/>
</dbReference>
<dbReference type="InterPro" id="IPR036388">
    <property type="entry name" value="WH-like_DNA-bd_sf"/>
</dbReference>
<keyword evidence="3" id="KW-0611">Plant defense</keyword>
<dbReference type="SUPFAM" id="SSF52058">
    <property type="entry name" value="L domain-like"/>
    <property type="match status" value="1"/>
</dbReference>
<reference evidence="9" key="1">
    <citation type="submission" date="2025-08" db="UniProtKB">
        <authorList>
            <consortium name="RefSeq"/>
        </authorList>
    </citation>
    <scope>IDENTIFICATION</scope>
    <source>
        <tissue evidence="9">Leaf</tissue>
    </source>
</reference>
<dbReference type="PANTHER" id="PTHR23155">
    <property type="entry name" value="DISEASE RESISTANCE PROTEIN RP"/>
    <property type="match status" value="1"/>
</dbReference>
<feature type="domain" description="NB-ARC" evidence="4">
    <location>
        <begin position="171"/>
        <end position="350"/>
    </location>
</feature>
<evidence type="ECO:0000259" key="5">
    <source>
        <dbReference type="Pfam" id="PF18052"/>
    </source>
</evidence>
<dbReference type="InterPro" id="IPR058922">
    <property type="entry name" value="WHD_DRP"/>
</dbReference>
<gene>
    <name evidence="9" type="primary">LOC115757599</name>
</gene>
<dbReference type="FunFam" id="1.10.10.10:FF:000322">
    <property type="entry name" value="Probable disease resistance protein At1g63360"/>
    <property type="match status" value="1"/>
</dbReference>
<keyword evidence="8" id="KW-1185">Reference proteome</keyword>
<evidence type="ECO:0000313" key="8">
    <source>
        <dbReference type="Proteomes" id="UP000827889"/>
    </source>
</evidence>
<evidence type="ECO:0000313" key="9">
    <source>
        <dbReference type="RefSeq" id="XP_030553760.1"/>
    </source>
</evidence>
<dbReference type="FunFam" id="3.40.50.300:FF:001091">
    <property type="entry name" value="Probable disease resistance protein At1g61300"/>
    <property type="match status" value="1"/>
</dbReference>
<dbReference type="KEGG" id="rarg:115757599"/>
<dbReference type="Pfam" id="PF23559">
    <property type="entry name" value="WHD_DRP"/>
    <property type="match status" value="1"/>
</dbReference>
<evidence type="ECO:0000259" key="4">
    <source>
        <dbReference type="Pfam" id="PF00931"/>
    </source>
</evidence>
<dbReference type="InterPro" id="IPR044974">
    <property type="entry name" value="Disease_R_plants"/>
</dbReference>
<accession>A0A8B8R2Y9</accession>
<dbReference type="PRINTS" id="PR00364">
    <property type="entry name" value="DISEASERSIST"/>
</dbReference>
<dbReference type="Gene3D" id="1.20.5.4130">
    <property type="match status" value="1"/>
</dbReference>
<dbReference type="Proteomes" id="UP000827889">
    <property type="component" value="Chromosome 3"/>
</dbReference>
<name>A0A8B8R2Y9_9MYRT</name>
<dbReference type="Gene3D" id="1.10.10.10">
    <property type="entry name" value="Winged helix-like DNA-binding domain superfamily/Winged helix DNA-binding domain"/>
    <property type="match status" value="1"/>
</dbReference>
<dbReference type="AlphaFoldDB" id="A0A8B8R2Y9"/>
<dbReference type="RefSeq" id="XP_030553760.1">
    <property type="nucleotide sequence ID" value="XM_030697900.2"/>
</dbReference>
<dbReference type="Gene3D" id="3.80.10.10">
    <property type="entry name" value="Ribonuclease Inhibitor"/>
    <property type="match status" value="1"/>
</dbReference>
<evidence type="ECO:0000256" key="3">
    <source>
        <dbReference type="ARBA" id="ARBA00022821"/>
    </source>
</evidence>
<evidence type="ECO:0000256" key="1">
    <source>
        <dbReference type="ARBA" id="ARBA00022737"/>
    </source>
</evidence>
<dbReference type="Gene3D" id="1.10.8.430">
    <property type="entry name" value="Helical domain of apoptotic protease-activating factors"/>
    <property type="match status" value="1"/>
</dbReference>
<feature type="domain" description="Disease resistance R13L4/SHOC-2-like LRR" evidence="7">
    <location>
        <begin position="550"/>
        <end position="875"/>
    </location>
</feature>
<evidence type="ECO:0000256" key="2">
    <source>
        <dbReference type="ARBA" id="ARBA00022741"/>
    </source>
</evidence>
<dbReference type="InterPro" id="IPR055414">
    <property type="entry name" value="LRR_R13L4/SHOC2-like"/>
</dbReference>
<evidence type="ECO:0000259" key="6">
    <source>
        <dbReference type="Pfam" id="PF23559"/>
    </source>
</evidence>
<feature type="domain" description="Disease resistance protein winged helix" evidence="6">
    <location>
        <begin position="435"/>
        <end position="506"/>
    </location>
</feature>
<dbReference type="GO" id="GO:0098542">
    <property type="term" value="P:defense response to other organism"/>
    <property type="evidence" value="ECO:0007669"/>
    <property type="project" value="TreeGrafter"/>
</dbReference>
<dbReference type="Gene3D" id="3.40.50.300">
    <property type="entry name" value="P-loop containing nucleotide triphosphate hydrolases"/>
    <property type="match status" value="1"/>
</dbReference>
<dbReference type="Pfam" id="PF00931">
    <property type="entry name" value="NB-ARC"/>
    <property type="match status" value="1"/>
</dbReference>
<evidence type="ECO:0000259" key="7">
    <source>
        <dbReference type="Pfam" id="PF23598"/>
    </source>
</evidence>
<dbReference type="SUPFAM" id="SSF52540">
    <property type="entry name" value="P-loop containing nucleoside triphosphate hydrolases"/>
    <property type="match status" value="1"/>
</dbReference>
<sequence>MAESPVTYLLNKLAQFTENEVIFLTGAQEAALSVRGELERVRAFLRVADALEEGDDEVKVWVKQLRNIAYDMEDALDEFLPLLRHDHGVGFIGLISRMSCCIKNLKARYRVTSEIKRINSTLKGICNGHRRLCHKFSRAQQDPSSTLADNTWQDHQGNALLLDKTDLVGIERPKNELVRWLIEGALRREVISVVGMGGLGKTTLVKQVYDDPPVKKHFVVYAWITLSLSSKIEELLKDMLDQIMRVIRKPVPPGAYPMNSHWLKTIIKDLLQRRRYLIVLDDAWHIDEWDAIKHALPNNGHGSRVIITTRNADLASTTCKEFSGLVKTMKPLDPTHSWELFCQKAFQGNSCPSHLEEICEYVLRKCQGLPLAIVAISGVLAAKDNRRIYEWELVRRSLRTEIDCNDKLKNLKRVLSLSFNDLPYYLKSCFLHLSLFPEGHRIKCGRLIRLWVAEGFVEKKEGKTLEEVAKDYFVELLSRSLIEVAAKRSDGRVMYCRIHDFLRDIITSKSTDQGFAVIAKEENCEWPDKVRRLSIQYTPQALQRKWSLCHLRSLYISGTERSFMNTVLASDMKLLNVLDMQAAPLIRFPAQITDWYYLTYLSFRYTEVSTVPSSIGKLQNLETLDLKHTNVTELPVEILKLRRLRHLLVYRYKNISYSSFKFGFKALRGIGTLLSLQKLCYIEADDESSGNVMRELGMLTQLDRLAILKFRKEDGRDLCLSISKLTRLRAISIDSVDDDEVIDLQHLSSPPPFLERIYLTGRLGALPHWLPSLSSLMKLHLRGSRLKNDPLMSLQNLPNLVHLELLQVYEGSSLCFEAESFKKLKTLSLDHFEELRGVEVEKGAMPYLEKLIIQRCKLLEKLPSGIEYLKKLKVLRVFDMPDELIKKLVQGGQNDDYQKVAHVPQVYYGYWKDGGWDVQLIERSVQRDHCREIRSVHFPDTSMSSNQESPCWK</sequence>
<dbReference type="InterPro" id="IPR038005">
    <property type="entry name" value="RX-like_CC"/>
</dbReference>
<dbReference type="Pfam" id="PF23598">
    <property type="entry name" value="LRR_14"/>
    <property type="match status" value="1"/>
</dbReference>
<dbReference type="InterPro" id="IPR002182">
    <property type="entry name" value="NB-ARC"/>
</dbReference>
<keyword evidence="2" id="KW-0547">Nucleotide-binding</keyword>
<dbReference type="GO" id="GO:0043531">
    <property type="term" value="F:ADP binding"/>
    <property type="evidence" value="ECO:0007669"/>
    <property type="project" value="InterPro"/>
</dbReference>
<organism evidence="8 9">
    <name type="scientific">Rhodamnia argentea</name>
    <dbReference type="NCBI Taxonomy" id="178133"/>
    <lineage>
        <taxon>Eukaryota</taxon>
        <taxon>Viridiplantae</taxon>
        <taxon>Streptophyta</taxon>
        <taxon>Embryophyta</taxon>
        <taxon>Tracheophyta</taxon>
        <taxon>Spermatophyta</taxon>
        <taxon>Magnoliopsida</taxon>
        <taxon>eudicotyledons</taxon>
        <taxon>Gunneridae</taxon>
        <taxon>Pentapetalae</taxon>
        <taxon>rosids</taxon>
        <taxon>malvids</taxon>
        <taxon>Myrtales</taxon>
        <taxon>Myrtaceae</taxon>
        <taxon>Myrtoideae</taxon>
        <taxon>Myrteae</taxon>
        <taxon>Australasian group</taxon>
        <taxon>Rhodamnia</taxon>
    </lineage>
</organism>
<dbReference type="CDD" id="cd14798">
    <property type="entry name" value="RX-CC_like"/>
    <property type="match status" value="1"/>
</dbReference>
<protein>
    <submittedName>
        <fullName evidence="9">Disease resistance protein RPM1-like</fullName>
    </submittedName>
</protein>
<dbReference type="InterPro" id="IPR041118">
    <property type="entry name" value="Rx_N"/>
</dbReference>
<keyword evidence="1" id="KW-0677">Repeat</keyword>
<dbReference type="InterPro" id="IPR027417">
    <property type="entry name" value="P-loop_NTPase"/>
</dbReference>
<dbReference type="PANTHER" id="PTHR23155:SF1205">
    <property type="entry name" value="DISEASE RESISTANCE PROTEIN RPM1"/>
    <property type="match status" value="1"/>
</dbReference>
<dbReference type="InterPro" id="IPR042197">
    <property type="entry name" value="Apaf_helical"/>
</dbReference>